<comment type="caution">
    <text evidence="1">The sequence shown here is derived from an EMBL/GenBank/DDBJ whole genome shotgun (WGS) entry which is preliminary data.</text>
</comment>
<evidence type="ECO:0000313" key="2">
    <source>
        <dbReference type="Proteomes" id="UP000075502"/>
    </source>
</evidence>
<evidence type="ECO:0008006" key="3">
    <source>
        <dbReference type="Google" id="ProtNLM"/>
    </source>
</evidence>
<dbReference type="EMBL" id="JEME01002920">
    <property type="protein sequence ID" value="KYG02825.1"/>
    <property type="molecule type" value="Genomic_DNA"/>
</dbReference>
<dbReference type="Proteomes" id="UP000075502">
    <property type="component" value="Unassembled WGS sequence"/>
</dbReference>
<organism evidence="1 2">
    <name type="scientific">Sorangium cellulosum</name>
    <name type="common">Polyangium cellulosum</name>
    <dbReference type="NCBI Taxonomy" id="56"/>
    <lineage>
        <taxon>Bacteria</taxon>
        <taxon>Pseudomonadati</taxon>
        <taxon>Myxococcota</taxon>
        <taxon>Polyangia</taxon>
        <taxon>Polyangiales</taxon>
        <taxon>Polyangiaceae</taxon>
        <taxon>Sorangium</taxon>
    </lineage>
</organism>
<gene>
    <name evidence="1" type="ORF">BE21_54265</name>
</gene>
<dbReference type="Gene3D" id="1.25.40.10">
    <property type="entry name" value="Tetratricopeptide repeat domain"/>
    <property type="match status" value="1"/>
</dbReference>
<proteinExistence type="predicted"/>
<name>A0A150TDP9_SORCE</name>
<protein>
    <recommendedName>
        <fullName evidence="3">MalT-like TPR region domain-containing protein</fullName>
    </recommendedName>
</protein>
<dbReference type="SUPFAM" id="SSF48452">
    <property type="entry name" value="TPR-like"/>
    <property type="match status" value="1"/>
</dbReference>
<evidence type="ECO:0000313" key="1">
    <source>
        <dbReference type="EMBL" id="KYG02825.1"/>
    </source>
</evidence>
<sequence>MPRQLLSGFRAMGFDVAFPYWASIVAECEALTGDIDAAIVRIDECLAKAEHDVELYYVSLLHHFKGEFLLKRDPRALDAAERCFRAAIAVAQAQGVKMPELKAVTSLARILRDRGRREEARASLASLYAWFKEGFDTPALVDAKALLQDLGGAELL</sequence>
<dbReference type="AlphaFoldDB" id="A0A150TDP9"/>
<accession>A0A150TDP9</accession>
<dbReference type="InterPro" id="IPR011990">
    <property type="entry name" value="TPR-like_helical_dom_sf"/>
</dbReference>
<reference evidence="1 2" key="1">
    <citation type="submission" date="2014-02" db="EMBL/GenBank/DDBJ databases">
        <title>The small core and large imbalanced accessory genome model reveals a collaborative survival strategy of Sorangium cellulosum strains in nature.</title>
        <authorList>
            <person name="Han K."/>
            <person name="Peng R."/>
            <person name="Blom J."/>
            <person name="Li Y.-Z."/>
        </authorList>
    </citation>
    <scope>NUCLEOTIDE SEQUENCE [LARGE SCALE GENOMIC DNA]</scope>
    <source>
        <strain evidence="1 2">So0007-03</strain>
    </source>
</reference>